<evidence type="ECO:0000259" key="8">
    <source>
        <dbReference type="PROSITE" id="PS50071"/>
    </source>
</evidence>
<evidence type="ECO:0000256" key="4">
    <source>
        <dbReference type="ARBA" id="ARBA00023242"/>
    </source>
</evidence>
<dbReference type="Pfam" id="PF00046">
    <property type="entry name" value="Homeodomain"/>
    <property type="match status" value="1"/>
</dbReference>
<keyword evidence="3 5" id="KW-0371">Homeobox</keyword>
<dbReference type="Gene3D" id="1.10.10.60">
    <property type="entry name" value="Homeodomain-like"/>
    <property type="match status" value="1"/>
</dbReference>
<dbReference type="InterPro" id="IPR001356">
    <property type="entry name" value="HD"/>
</dbReference>
<feature type="compositionally biased region" description="Low complexity" evidence="7">
    <location>
        <begin position="467"/>
        <end position="485"/>
    </location>
</feature>
<dbReference type="GO" id="GO:0000981">
    <property type="term" value="F:DNA-binding transcription factor activity, RNA polymerase II-specific"/>
    <property type="evidence" value="ECO:0007669"/>
    <property type="project" value="InterPro"/>
</dbReference>
<dbReference type="GeneID" id="31363887"/>
<dbReference type="InterPro" id="IPR017970">
    <property type="entry name" value="Homeobox_CS"/>
</dbReference>
<evidence type="ECO:0000313" key="9">
    <source>
        <dbReference type="EMBL" id="EFA78939.1"/>
    </source>
</evidence>
<dbReference type="GO" id="GO:0005634">
    <property type="term" value="C:nucleus"/>
    <property type="evidence" value="ECO:0007669"/>
    <property type="project" value="UniProtKB-SubCell"/>
</dbReference>
<dbReference type="SMART" id="SM00389">
    <property type="entry name" value="HOX"/>
    <property type="match status" value="1"/>
</dbReference>
<evidence type="ECO:0000256" key="6">
    <source>
        <dbReference type="RuleBase" id="RU000682"/>
    </source>
</evidence>
<sequence>MEIIQEQNQIFANFQQYKQRAQQQQQLQSMSSLKPIDTATSSANSIDTIIHSGSGPVSPISSDSDSLSVDEKDNTLVTPGCDDEREIGLVANILLNISSVGIPSVPSSSNFDVSSSASSVPIMNLKLTDSSNVVPFESTSNVIGEDSRQSVSLNNSISDLRTSGSGIPPVINPLSQSLQSTSAYKKKRQRTSPEQLAILEQIFETDKMPSQQIRIRLANQLGMSSRRVQIWFQNKRAKVKRGVFTKGDGDDDVLDDEAIDEEDMDDDTSLTIDESSGSNLLNSLSSSLNGMNSLSNNSSPISMGMNGLGDNIVPSISPLMLATNPNPNMVKASSMMSHFSLGQPIPPSTSSSSSLSSSSSSIKTIKPSLSSNSLTSLAGSTTSTTTTQSSPTSSTTPALVPSPTNKRKKTSRPSSPTSGNNTPLLSPIAFQPTSSTLPSLSQIKLNSSSAHIPTNNSFKPYTFPFDNTNNTNNNNNNNTNNTNNNAPTNSSGSSFESLRFAN</sequence>
<dbReference type="GO" id="GO:0000978">
    <property type="term" value="F:RNA polymerase II cis-regulatory region sequence-specific DNA binding"/>
    <property type="evidence" value="ECO:0007669"/>
    <property type="project" value="TreeGrafter"/>
</dbReference>
<dbReference type="SUPFAM" id="SSF46689">
    <property type="entry name" value="Homeodomain-like"/>
    <property type="match status" value="1"/>
</dbReference>
<dbReference type="Proteomes" id="UP000001396">
    <property type="component" value="Unassembled WGS sequence"/>
</dbReference>
<dbReference type="PROSITE" id="PS50071">
    <property type="entry name" value="HOMEOBOX_2"/>
    <property type="match status" value="1"/>
</dbReference>
<feature type="compositionally biased region" description="Low complexity" evidence="7">
    <location>
        <begin position="52"/>
        <end position="67"/>
    </location>
</feature>
<dbReference type="EMBL" id="ADBJ01000037">
    <property type="protein sequence ID" value="EFA78939.1"/>
    <property type="molecule type" value="Genomic_DNA"/>
</dbReference>
<evidence type="ECO:0000256" key="1">
    <source>
        <dbReference type="ARBA" id="ARBA00004123"/>
    </source>
</evidence>
<dbReference type="InterPro" id="IPR051000">
    <property type="entry name" value="Homeobox_DNA-bind_prot"/>
</dbReference>
<feature type="compositionally biased region" description="Polar residues" evidence="7">
    <location>
        <begin position="412"/>
        <end position="424"/>
    </location>
</feature>
<feature type="compositionally biased region" description="Low complexity" evidence="7">
    <location>
        <begin position="348"/>
        <end position="404"/>
    </location>
</feature>
<dbReference type="InterPro" id="IPR009057">
    <property type="entry name" value="Homeodomain-like_sf"/>
</dbReference>
<protein>
    <submittedName>
        <fullName evidence="9">Putative homeobox transcription factor</fullName>
    </submittedName>
</protein>
<organism evidence="9 10">
    <name type="scientific">Heterostelium pallidum (strain ATCC 26659 / Pp 5 / PN500)</name>
    <name type="common">Cellular slime mold</name>
    <name type="synonym">Polysphondylium pallidum</name>
    <dbReference type="NCBI Taxonomy" id="670386"/>
    <lineage>
        <taxon>Eukaryota</taxon>
        <taxon>Amoebozoa</taxon>
        <taxon>Evosea</taxon>
        <taxon>Eumycetozoa</taxon>
        <taxon>Dictyostelia</taxon>
        <taxon>Acytosteliales</taxon>
        <taxon>Acytosteliaceae</taxon>
        <taxon>Heterostelium</taxon>
    </lineage>
</organism>
<keyword evidence="4 5" id="KW-0539">Nucleus</keyword>
<dbReference type="GO" id="GO:0030154">
    <property type="term" value="P:cell differentiation"/>
    <property type="evidence" value="ECO:0007669"/>
    <property type="project" value="TreeGrafter"/>
</dbReference>
<dbReference type="AlphaFoldDB" id="D3BI39"/>
<keyword evidence="10" id="KW-1185">Reference proteome</keyword>
<dbReference type="RefSeq" id="XP_020431063.1">
    <property type="nucleotide sequence ID" value="XM_020579224.1"/>
</dbReference>
<evidence type="ECO:0000256" key="5">
    <source>
        <dbReference type="PROSITE-ProRule" id="PRU00108"/>
    </source>
</evidence>
<dbReference type="PROSITE" id="PS00027">
    <property type="entry name" value="HOMEOBOX_1"/>
    <property type="match status" value="1"/>
</dbReference>
<comment type="subcellular location">
    <subcellularLocation>
        <location evidence="1 5 6">Nucleus</location>
    </subcellularLocation>
</comment>
<gene>
    <name evidence="9" type="primary">hbx10</name>
    <name evidence="9" type="ORF">PPL_08407</name>
</gene>
<evidence type="ECO:0000313" key="10">
    <source>
        <dbReference type="Proteomes" id="UP000001396"/>
    </source>
</evidence>
<feature type="region of interest" description="Disordered" evidence="7">
    <location>
        <begin position="461"/>
        <end position="502"/>
    </location>
</feature>
<name>D3BI39_HETP5</name>
<feature type="domain" description="Homeobox" evidence="8">
    <location>
        <begin position="182"/>
        <end position="242"/>
    </location>
</feature>
<evidence type="ECO:0000256" key="2">
    <source>
        <dbReference type="ARBA" id="ARBA00023125"/>
    </source>
</evidence>
<dbReference type="FunCoup" id="D3BI39">
    <property type="interactions" value="805"/>
</dbReference>
<evidence type="ECO:0000256" key="3">
    <source>
        <dbReference type="ARBA" id="ARBA00023155"/>
    </source>
</evidence>
<feature type="DNA-binding region" description="Homeobox" evidence="5">
    <location>
        <begin position="184"/>
        <end position="243"/>
    </location>
</feature>
<dbReference type="InParanoid" id="D3BI39"/>
<accession>D3BI39</accession>
<evidence type="ECO:0000256" key="7">
    <source>
        <dbReference type="SAM" id="MobiDB-lite"/>
    </source>
</evidence>
<dbReference type="PANTHER" id="PTHR24324:SF5">
    <property type="entry name" value="HEMATOPOIETICALLY-EXPRESSED HOMEOBOX PROTEIN HHEX"/>
    <property type="match status" value="1"/>
</dbReference>
<dbReference type="STRING" id="670386.D3BI39"/>
<keyword evidence="2 5" id="KW-0238">DNA-binding</keyword>
<dbReference type="CDD" id="cd00086">
    <property type="entry name" value="homeodomain"/>
    <property type="match status" value="1"/>
</dbReference>
<dbReference type="PANTHER" id="PTHR24324">
    <property type="entry name" value="HOMEOBOX PROTEIN HHEX"/>
    <property type="match status" value="1"/>
</dbReference>
<feature type="compositionally biased region" description="Polar residues" evidence="7">
    <location>
        <begin position="486"/>
        <end position="496"/>
    </location>
</feature>
<comment type="caution">
    <text evidence="9">The sequence shown here is derived from an EMBL/GenBank/DDBJ whole genome shotgun (WGS) entry which is preliminary data.</text>
</comment>
<feature type="region of interest" description="Disordered" evidence="7">
    <location>
        <begin position="47"/>
        <end position="80"/>
    </location>
</feature>
<reference evidence="9 10" key="1">
    <citation type="journal article" date="2011" name="Genome Res.">
        <title>Phylogeny-wide analysis of social amoeba genomes highlights ancient origins for complex intercellular communication.</title>
        <authorList>
            <person name="Heidel A.J."/>
            <person name="Lawal H.M."/>
            <person name="Felder M."/>
            <person name="Schilde C."/>
            <person name="Helps N.R."/>
            <person name="Tunggal B."/>
            <person name="Rivero F."/>
            <person name="John U."/>
            <person name="Schleicher M."/>
            <person name="Eichinger L."/>
            <person name="Platzer M."/>
            <person name="Noegel A.A."/>
            <person name="Schaap P."/>
            <person name="Gloeckner G."/>
        </authorList>
    </citation>
    <scope>NUCLEOTIDE SEQUENCE [LARGE SCALE GENOMIC DNA]</scope>
    <source>
        <strain evidence="10">ATCC 26659 / Pp 5 / PN500</strain>
    </source>
</reference>
<feature type="region of interest" description="Disordered" evidence="7">
    <location>
        <begin position="341"/>
        <end position="435"/>
    </location>
</feature>
<proteinExistence type="predicted"/>